<evidence type="ECO:0000256" key="5">
    <source>
        <dbReference type="ARBA" id="ARBA00022989"/>
    </source>
</evidence>
<dbReference type="AlphaFoldDB" id="A0A518EU67"/>
<proteinExistence type="predicted"/>
<organism evidence="9 10">
    <name type="scientific">Saltatorellus ferox</name>
    <dbReference type="NCBI Taxonomy" id="2528018"/>
    <lineage>
        <taxon>Bacteria</taxon>
        <taxon>Pseudomonadati</taxon>
        <taxon>Planctomycetota</taxon>
        <taxon>Planctomycetia</taxon>
        <taxon>Planctomycetia incertae sedis</taxon>
        <taxon>Saltatorellus</taxon>
    </lineage>
</organism>
<evidence type="ECO:0000256" key="4">
    <source>
        <dbReference type="ARBA" id="ARBA00022737"/>
    </source>
</evidence>
<dbReference type="PROSITE" id="PS51202">
    <property type="entry name" value="RCK_C"/>
    <property type="match status" value="2"/>
</dbReference>
<dbReference type="PANTHER" id="PTHR43652">
    <property type="entry name" value="BASIC AMINO ACID ANTIPORTER YFCC-RELATED"/>
    <property type="match status" value="1"/>
</dbReference>
<name>A0A518EU67_9BACT</name>
<keyword evidence="3 7" id="KW-0812">Transmembrane</keyword>
<dbReference type="SUPFAM" id="SSF116726">
    <property type="entry name" value="TrkA C-terminal domain-like"/>
    <property type="match status" value="2"/>
</dbReference>
<feature type="transmembrane region" description="Helical" evidence="7">
    <location>
        <begin position="439"/>
        <end position="456"/>
    </location>
</feature>
<feature type="transmembrane region" description="Helical" evidence="7">
    <location>
        <begin position="150"/>
        <end position="169"/>
    </location>
</feature>
<dbReference type="InterPro" id="IPR036721">
    <property type="entry name" value="RCK_C_sf"/>
</dbReference>
<keyword evidence="4" id="KW-0677">Repeat</keyword>
<evidence type="ECO:0000256" key="2">
    <source>
        <dbReference type="ARBA" id="ARBA00022448"/>
    </source>
</evidence>
<feature type="transmembrane region" description="Helical" evidence="7">
    <location>
        <begin position="52"/>
        <end position="71"/>
    </location>
</feature>
<feature type="transmembrane region" description="Helical" evidence="7">
    <location>
        <begin position="507"/>
        <end position="537"/>
    </location>
</feature>
<accession>A0A518EU67</accession>
<keyword evidence="10" id="KW-1185">Reference proteome</keyword>
<dbReference type="Pfam" id="PF03600">
    <property type="entry name" value="CitMHS"/>
    <property type="match status" value="1"/>
</dbReference>
<dbReference type="InterPro" id="IPR004680">
    <property type="entry name" value="Cit_transptr-like_dom"/>
</dbReference>
<feature type="domain" description="RCK C-terminal" evidence="8">
    <location>
        <begin position="318"/>
        <end position="402"/>
    </location>
</feature>
<dbReference type="GO" id="GO:0008324">
    <property type="term" value="F:monoatomic cation transmembrane transporter activity"/>
    <property type="evidence" value="ECO:0007669"/>
    <property type="project" value="InterPro"/>
</dbReference>
<evidence type="ECO:0000256" key="3">
    <source>
        <dbReference type="ARBA" id="ARBA00022692"/>
    </source>
</evidence>
<comment type="subcellular location">
    <subcellularLocation>
        <location evidence="1">Membrane</location>
        <topology evidence="1">Multi-pass membrane protein</topology>
    </subcellularLocation>
</comment>
<evidence type="ECO:0000313" key="10">
    <source>
        <dbReference type="Proteomes" id="UP000320390"/>
    </source>
</evidence>
<evidence type="ECO:0000259" key="8">
    <source>
        <dbReference type="PROSITE" id="PS51202"/>
    </source>
</evidence>
<dbReference type="InterPro" id="IPR031312">
    <property type="entry name" value="Na/sul_symport_CS"/>
</dbReference>
<feature type="transmembrane region" description="Helical" evidence="7">
    <location>
        <begin position="587"/>
        <end position="608"/>
    </location>
</feature>
<dbReference type="PROSITE" id="PS01271">
    <property type="entry name" value="NA_SULFATE"/>
    <property type="match status" value="1"/>
</dbReference>
<feature type="transmembrane region" description="Helical" evidence="7">
    <location>
        <begin position="28"/>
        <end position="46"/>
    </location>
</feature>
<dbReference type="PANTHER" id="PTHR43652:SF2">
    <property type="entry name" value="BASIC AMINO ACID ANTIPORTER YFCC-RELATED"/>
    <property type="match status" value="1"/>
</dbReference>
<protein>
    <submittedName>
        <fullName evidence="9">Citrate transporter</fullName>
    </submittedName>
</protein>
<evidence type="ECO:0000256" key="1">
    <source>
        <dbReference type="ARBA" id="ARBA00004141"/>
    </source>
</evidence>
<keyword evidence="6 7" id="KW-0472">Membrane</keyword>
<feature type="transmembrane region" description="Helical" evidence="7">
    <location>
        <begin position="6"/>
        <end position="21"/>
    </location>
</feature>
<feature type="transmembrane region" description="Helical" evidence="7">
    <location>
        <begin position="417"/>
        <end position="433"/>
    </location>
</feature>
<feature type="transmembrane region" description="Helical" evidence="7">
    <location>
        <begin position="468"/>
        <end position="487"/>
    </location>
</feature>
<gene>
    <name evidence="9" type="ORF">Poly30_31630</name>
</gene>
<evidence type="ECO:0000256" key="6">
    <source>
        <dbReference type="ARBA" id="ARBA00023136"/>
    </source>
</evidence>
<evidence type="ECO:0000256" key="7">
    <source>
        <dbReference type="SAM" id="Phobius"/>
    </source>
</evidence>
<dbReference type="GO" id="GO:0005886">
    <property type="term" value="C:plasma membrane"/>
    <property type="evidence" value="ECO:0007669"/>
    <property type="project" value="TreeGrafter"/>
</dbReference>
<keyword evidence="5 7" id="KW-1133">Transmembrane helix</keyword>
<feature type="transmembrane region" description="Helical" evidence="7">
    <location>
        <begin position="189"/>
        <end position="210"/>
    </location>
</feature>
<dbReference type="Pfam" id="PF02080">
    <property type="entry name" value="TrkA_C"/>
    <property type="match status" value="2"/>
</dbReference>
<dbReference type="GO" id="GO:0006813">
    <property type="term" value="P:potassium ion transport"/>
    <property type="evidence" value="ECO:0007669"/>
    <property type="project" value="InterPro"/>
</dbReference>
<feature type="domain" description="RCK C-terminal" evidence="8">
    <location>
        <begin position="223"/>
        <end position="310"/>
    </location>
</feature>
<reference evidence="9 10" key="1">
    <citation type="submission" date="2019-02" db="EMBL/GenBank/DDBJ databases">
        <title>Deep-cultivation of Planctomycetes and their phenomic and genomic characterization uncovers novel biology.</title>
        <authorList>
            <person name="Wiegand S."/>
            <person name="Jogler M."/>
            <person name="Boedeker C."/>
            <person name="Pinto D."/>
            <person name="Vollmers J."/>
            <person name="Rivas-Marin E."/>
            <person name="Kohn T."/>
            <person name="Peeters S.H."/>
            <person name="Heuer A."/>
            <person name="Rast P."/>
            <person name="Oberbeckmann S."/>
            <person name="Bunk B."/>
            <person name="Jeske O."/>
            <person name="Meyerdierks A."/>
            <person name="Storesund J.E."/>
            <person name="Kallscheuer N."/>
            <person name="Luecker S."/>
            <person name="Lage O.M."/>
            <person name="Pohl T."/>
            <person name="Merkel B.J."/>
            <person name="Hornburger P."/>
            <person name="Mueller R.-W."/>
            <person name="Bruemmer F."/>
            <person name="Labrenz M."/>
            <person name="Spormann A.M."/>
            <person name="Op den Camp H."/>
            <person name="Overmann J."/>
            <person name="Amann R."/>
            <person name="Jetten M.S.M."/>
            <person name="Mascher T."/>
            <person name="Medema M.H."/>
            <person name="Devos D.P."/>
            <person name="Kaster A.-K."/>
            <person name="Ovreas L."/>
            <person name="Rohde M."/>
            <person name="Galperin M.Y."/>
            <person name="Jogler C."/>
        </authorList>
    </citation>
    <scope>NUCLEOTIDE SEQUENCE [LARGE SCALE GENOMIC DNA]</scope>
    <source>
        <strain evidence="9 10">Poly30</strain>
    </source>
</reference>
<evidence type="ECO:0000313" key="9">
    <source>
        <dbReference type="EMBL" id="QDV07635.1"/>
    </source>
</evidence>
<dbReference type="Proteomes" id="UP000320390">
    <property type="component" value="Chromosome"/>
</dbReference>
<dbReference type="InterPro" id="IPR006037">
    <property type="entry name" value="RCK_C"/>
</dbReference>
<dbReference type="Gene3D" id="3.30.70.1450">
    <property type="entry name" value="Regulator of K+ conductance, C-terminal domain"/>
    <property type="match status" value="2"/>
</dbReference>
<keyword evidence="2" id="KW-0813">Transport</keyword>
<sequence>MLEPQTIVLAVLIGSFLLFVTDAVRYELTALGVVVVLVLSGCLTVEEGFQGFSSNAVVLIASMYIFGHAFTKSGLAEGLGRRMIGRSKPQPDPSQGGTLTGRVHEAGLVLRMTVASGVLSSVLSNTGVVATLIPVASSISRKMRIPLSKLLLPLAFGSLVGGLVTVIATSTNIAINDLLREIEGSGGPFGLFEFSQLGLVLLLVTTLYFAGPGRWLLPTSSVEETLSERYQVPKFVTEVLVEPTSELINRNVADIDMFQRFNVAVLGIVRAGGERPVLAPGPYNRVRAQDTLILQGAPDDVLRLSEVLPIRRRESVEAGDTRLYSDDVRLVEAVIPAGSEYIGQSLASSEFRTRTGLNVLAMSRHGELQLKRLQEVTLDIGDTLLVQGHLPDISRARRQRQLLVLDEVQAPIASRRSWIVLATLATVLLGAAFTDQPLAILGMAGALVLVLTKVVLPDEVPKIIDLKVIALVGGMLALGTAFQRVGLDKSFVHSISSTVNDGFSHRGALALLLVVTMILTQVLNNVSTAVIMTGIAVELAQTLGVSPRPLLMAVVTGSSLAFLSPVAHQANAMVMGPGGYRYKDFLIVGLPLAILTGVTSVLLIPVWWPF</sequence>
<dbReference type="EMBL" id="CP036434">
    <property type="protein sequence ID" value="QDV07635.1"/>
    <property type="molecule type" value="Genomic_DNA"/>
</dbReference>
<dbReference type="InterPro" id="IPR051679">
    <property type="entry name" value="DASS-Related_Transporters"/>
</dbReference>